<evidence type="ECO:0000256" key="3">
    <source>
        <dbReference type="SAM" id="SignalP"/>
    </source>
</evidence>
<keyword evidence="3" id="KW-0732">Signal</keyword>
<sequence length="193" mass="21118">MARPVLLALSLFAGFVAAQGPEFGQQYRQRLGGAAAELGRVVADFDRDAAEAGLDRARAVESMRRASDEFIRLRAASMERAFERYAALSRQQAAFETGAILATLRAVAAAPDPTLMSGTWRDYEPAVPTTPDGFVAAGLGFGLVYVLARTLGMTLRRPKRRRRRPDEDDDFAAAPPPRRPHRVDWGRSADPGF</sequence>
<evidence type="ECO:0000256" key="2">
    <source>
        <dbReference type="SAM" id="Phobius"/>
    </source>
</evidence>
<keyword evidence="5" id="KW-1185">Reference proteome</keyword>
<keyword evidence="2" id="KW-0472">Membrane</keyword>
<dbReference type="Proteomes" id="UP000523821">
    <property type="component" value="Unassembled WGS sequence"/>
</dbReference>
<organism evidence="4 5">
    <name type="scientific">Prosthecomicrobium pneumaticum</name>
    <dbReference type="NCBI Taxonomy" id="81895"/>
    <lineage>
        <taxon>Bacteria</taxon>
        <taxon>Pseudomonadati</taxon>
        <taxon>Pseudomonadota</taxon>
        <taxon>Alphaproteobacteria</taxon>
        <taxon>Hyphomicrobiales</taxon>
        <taxon>Kaistiaceae</taxon>
        <taxon>Prosthecomicrobium</taxon>
    </lineage>
</organism>
<gene>
    <name evidence="4" type="ORF">GGQ63_001531</name>
</gene>
<evidence type="ECO:0000313" key="4">
    <source>
        <dbReference type="EMBL" id="MBB5752477.1"/>
    </source>
</evidence>
<feature type="signal peptide" evidence="3">
    <location>
        <begin position="1"/>
        <end position="18"/>
    </location>
</feature>
<name>A0A7W9CW73_9HYPH</name>
<feature type="region of interest" description="Disordered" evidence="1">
    <location>
        <begin position="157"/>
        <end position="193"/>
    </location>
</feature>
<keyword evidence="2" id="KW-1133">Transmembrane helix</keyword>
<proteinExistence type="predicted"/>
<comment type="caution">
    <text evidence="4">The sequence shown here is derived from an EMBL/GenBank/DDBJ whole genome shotgun (WGS) entry which is preliminary data.</text>
</comment>
<dbReference type="InterPro" id="IPR022584">
    <property type="entry name" value="DUF2937"/>
</dbReference>
<dbReference type="RefSeq" id="WP_183854311.1">
    <property type="nucleotide sequence ID" value="NZ_JACHOO010000003.1"/>
</dbReference>
<dbReference type="Pfam" id="PF11157">
    <property type="entry name" value="DUF2937"/>
    <property type="match status" value="1"/>
</dbReference>
<evidence type="ECO:0000256" key="1">
    <source>
        <dbReference type="SAM" id="MobiDB-lite"/>
    </source>
</evidence>
<dbReference type="EMBL" id="JACHOO010000003">
    <property type="protein sequence ID" value="MBB5752477.1"/>
    <property type="molecule type" value="Genomic_DNA"/>
</dbReference>
<evidence type="ECO:0000313" key="5">
    <source>
        <dbReference type="Proteomes" id="UP000523821"/>
    </source>
</evidence>
<reference evidence="4 5" key="1">
    <citation type="submission" date="2020-08" db="EMBL/GenBank/DDBJ databases">
        <title>Genomic Encyclopedia of Type Strains, Phase IV (KMG-IV): sequencing the most valuable type-strain genomes for metagenomic binning, comparative biology and taxonomic classification.</title>
        <authorList>
            <person name="Goeker M."/>
        </authorList>
    </citation>
    <scope>NUCLEOTIDE SEQUENCE [LARGE SCALE GENOMIC DNA]</scope>
    <source>
        <strain evidence="4 5">DSM 16268</strain>
    </source>
</reference>
<keyword evidence="2" id="KW-0812">Transmembrane</keyword>
<feature type="chain" id="PRO_5030745763" description="DUF2937 domain-containing protein" evidence="3">
    <location>
        <begin position="19"/>
        <end position="193"/>
    </location>
</feature>
<accession>A0A7W9CW73</accession>
<feature type="transmembrane region" description="Helical" evidence="2">
    <location>
        <begin position="134"/>
        <end position="155"/>
    </location>
</feature>
<evidence type="ECO:0008006" key="6">
    <source>
        <dbReference type="Google" id="ProtNLM"/>
    </source>
</evidence>
<protein>
    <recommendedName>
        <fullName evidence="6">DUF2937 domain-containing protein</fullName>
    </recommendedName>
</protein>
<dbReference type="AlphaFoldDB" id="A0A7W9CW73"/>